<reference evidence="1" key="1">
    <citation type="submission" date="2017-05" db="UniProtKB">
        <authorList>
            <consortium name="EnsemblMetazoa"/>
        </authorList>
    </citation>
    <scope>IDENTIFICATION</scope>
</reference>
<dbReference type="InParanoid" id="A0A1X7SL33"/>
<sequence>MLTYMYISQYLLTNPLAKVVNGKDQLILVTIIKYREIKELI</sequence>
<organism evidence="1">
    <name type="scientific">Amphimedon queenslandica</name>
    <name type="common">Sponge</name>
    <dbReference type="NCBI Taxonomy" id="400682"/>
    <lineage>
        <taxon>Eukaryota</taxon>
        <taxon>Metazoa</taxon>
        <taxon>Porifera</taxon>
        <taxon>Demospongiae</taxon>
        <taxon>Heteroscleromorpha</taxon>
        <taxon>Haplosclerida</taxon>
        <taxon>Niphatidae</taxon>
        <taxon>Amphimedon</taxon>
    </lineage>
</organism>
<name>A0A1X7SL33_AMPQE</name>
<protein>
    <submittedName>
        <fullName evidence="1">Uncharacterized protein</fullName>
    </submittedName>
</protein>
<evidence type="ECO:0000313" key="1">
    <source>
        <dbReference type="EnsemblMetazoa" id="Aqu2.1.02841_001"/>
    </source>
</evidence>
<dbReference type="AlphaFoldDB" id="A0A1X7SL33"/>
<accession>A0A1X7SL33</accession>
<proteinExistence type="predicted"/>
<dbReference type="EnsemblMetazoa" id="Aqu2.1.02841_001">
    <property type="protein sequence ID" value="Aqu2.1.02841_001"/>
    <property type="gene ID" value="Aqu2.1.02841"/>
</dbReference>